<protein>
    <submittedName>
        <fullName evidence="1">Uncharacterized protein</fullName>
    </submittedName>
</protein>
<reference evidence="1 2" key="1">
    <citation type="submission" date="2019-05" db="EMBL/GenBank/DDBJ databases">
        <title>Mikania micrantha, genome provides insights into the molecular mechanism of rapid growth.</title>
        <authorList>
            <person name="Liu B."/>
        </authorList>
    </citation>
    <scope>NUCLEOTIDE SEQUENCE [LARGE SCALE GENOMIC DNA]</scope>
    <source>
        <strain evidence="1">NLD-2019</strain>
        <tissue evidence="1">Leaf</tissue>
    </source>
</reference>
<evidence type="ECO:0000313" key="2">
    <source>
        <dbReference type="Proteomes" id="UP000326396"/>
    </source>
</evidence>
<proteinExistence type="predicted"/>
<comment type="caution">
    <text evidence="1">The sequence shown here is derived from an EMBL/GenBank/DDBJ whole genome shotgun (WGS) entry which is preliminary data.</text>
</comment>
<dbReference type="EMBL" id="SZYD01000001">
    <property type="protein sequence ID" value="KAD7477303.1"/>
    <property type="molecule type" value="Genomic_DNA"/>
</dbReference>
<keyword evidence="2" id="KW-1185">Reference proteome</keyword>
<dbReference type="Proteomes" id="UP000326396">
    <property type="component" value="Linkage Group LG1"/>
</dbReference>
<organism evidence="1 2">
    <name type="scientific">Mikania micrantha</name>
    <name type="common">bitter vine</name>
    <dbReference type="NCBI Taxonomy" id="192012"/>
    <lineage>
        <taxon>Eukaryota</taxon>
        <taxon>Viridiplantae</taxon>
        <taxon>Streptophyta</taxon>
        <taxon>Embryophyta</taxon>
        <taxon>Tracheophyta</taxon>
        <taxon>Spermatophyta</taxon>
        <taxon>Magnoliopsida</taxon>
        <taxon>eudicotyledons</taxon>
        <taxon>Gunneridae</taxon>
        <taxon>Pentapetalae</taxon>
        <taxon>asterids</taxon>
        <taxon>campanulids</taxon>
        <taxon>Asterales</taxon>
        <taxon>Asteraceae</taxon>
        <taxon>Asteroideae</taxon>
        <taxon>Heliantheae alliance</taxon>
        <taxon>Eupatorieae</taxon>
        <taxon>Mikania</taxon>
    </lineage>
</organism>
<name>A0A5N6PYV0_9ASTR</name>
<accession>A0A5N6PYV0</accession>
<gene>
    <name evidence="1" type="ORF">E3N88_00439</name>
</gene>
<dbReference type="AlphaFoldDB" id="A0A5N6PYV0"/>
<evidence type="ECO:0000313" key="1">
    <source>
        <dbReference type="EMBL" id="KAD7477303.1"/>
    </source>
</evidence>
<sequence>MSTVCGPHLQTSFAEEVAYGREVKEKGLDLGSWVGKLGSRSEGEGTAVEVAAEADGGGRHGLEVGSLVHQM</sequence>